<dbReference type="EC" id="2.7.13.3" evidence="3"/>
<keyword evidence="8" id="KW-0547">Nucleotide-binding</keyword>
<evidence type="ECO:0000313" key="17">
    <source>
        <dbReference type="Proteomes" id="UP001595547"/>
    </source>
</evidence>
<keyword evidence="5" id="KW-0597">Phosphoprotein</keyword>
<keyword evidence="14" id="KW-0472">Membrane</keyword>
<dbReference type="InterPro" id="IPR003594">
    <property type="entry name" value="HATPase_dom"/>
</dbReference>
<dbReference type="PIRSF" id="PIRSF036431">
    <property type="entry name" value="STHK_DctB"/>
    <property type="match status" value="1"/>
</dbReference>
<evidence type="ECO:0000256" key="3">
    <source>
        <dbReference type="ARBA" id="ARBA00012438"/>
    </source>
</evidence>
<dbReference type="Pfam" id="PF02518">
    <property type="entry name" value="HATPase_c"/>
    <property type="match status" value="1"/>
</dbReference>
<dbReference type="SUPFAM" id="SSF47384">
    <property type="entry name" value="Homodimeric domain of signal transducing histidine kinase"/>
    <property type="match status" value="1"/>
</dbReference>
<evidence type="ECO:0000256" key="2">
    <source>
        <dbReference type="ARBA" id="ARBA00004651"/>
    </source>
</evidence>
<dbReference type="SMART" id="SM00387">
    <property type="entry name" value="HATPase_c"/>
    <property type="match status" value="1"/>
</dbReference>
<dbReference type="GO" id="GO:0016301">
    <property type="term" value="F:kinase activity"/>
    <property type="evidence" value="ECO:0007669"/>
    <property type="project" value="UniProtKB-KW"/>
</dbReference>
<dbReference type="Gene3D" id="3.30.565.10">
    <property type="entry name" value="Histidine kinase-like ATPase, C-terminal domain"/>
    <property type="match status" value="1"/>
</dbReference>
<keyword evidence="4" id="KW-1003">Cell membrane</keyword>
<keyword evidence="10" id="KW-0067">ATP-binding</keyword>
<evidence type="ECO:0000256" key="1">
    <source>
        <dbReference type="ARBA" id="ARBA00000085"/>
    </source>
</evidence>
<evidence type="ECO:0000256" key="4">
    <source>
        <dbReference type="ARBA" id="ARBA00022475"/>
    </source>
</evidence>
<keyword evidence="7 14" id="KW-0812">Transmembrane</keyword>
<dbReference type="PRINTS" id="PR00344">
    <property type="entry name" value="BCTRLSENSOR"/>
</dbReference>
<name>A0ABV7IX80_9RHOB</name>
<sequence>MTRTLLRLGFGGLAVGLLVLAFVLAQAGALSRLAEQGAAAAGSRVQALESVLATQRAVAAILSDDGLVKDALRSGSAEAQQEVSRKLDQLRSETASNVIYLLDTSGTAIAASNWDEPVSFVGSSYSFRRYFTDAMAKGTALEFALGTVSKRPGLYLSHAVSVDGAVAGVVVVKMEFDALEASWASGQDQTRVQDAGGIVLLSSTPAERFLPMPRLQDTLNTARAVPGVPGWVLTLSLSQAPARQAGVLAMAAALGVETLLGALIWWAGRARRRAESRAAAERRYTADLQRAVEDRTRDLTAEMAERRSAEARLARMQADLVQANKLATLGQVTAGLAHEVNQPLATIRLLAENALALQATAPAEVSGNLGKIVQMSERIGQITTHLRGFARKATGQITAVSVKDAIDASVILTASRSRGAGAQVVIEGADPTLRVKAEAVRLEQVLVNLIQNAQEALAGRPDPEIRISVTAEAGDVMISVADNGPGLRPDIAAQLFTPFATSKADGLGLGLVIAQEIIRDLGHALTADQPSPGQGATFRFRLSRA</sequence>
<feature type="transmembrane region" description="Helical" evidence="14">
    <location>
        <begin position="245"/>
        <end position="267"/>
    </location>
</feature>
<keyword evidence="13" id="KW-0175">Coiled coil</keyword>
<evidence type="ECO:0000256" key="9">
    <source>
        <dbReference type="ARBA" id="ARBA00022777"/>
    </source>
</evidence>
<keyword evidence="12" id="KW-0902">Two-component regulatory system</keyword>
<dbReference type="EMBL" id="JBHRTO010000001">
    <property type="protein sequence ID" value="MFC3181131.1"/>
    <property type="molecule type" value="Genomic_DNA"/>
</dbReference>
<reference evidence="17" key="1">
    <citation type="journal article" date="2019" name="Int. J. Syst. Evol. Microbiol.">
        <title>The Global Catalogue of Microorganisms (GCM) 10K type strain sequencing project: providing services to taxonomists for standard genome sequencing and annotation.</title>
        <authorList>
            <consortium name="The Broad Institute Genomics Platform"/>
            <consortium name="The Broad Institute Genome Sequencing Center for Infectious Disease"/>
            <person name="Wu L."/>
            <person name="Ma J."/>
        </authorList>
    </citation>
    <scope>NUCLEOTIDE SEQUENCE [LARGE SCALE GENOMIC DNA]</scope>
    <source>
        <strain evidence="17">KCTC 52039</strain>
    </source>
</reference>
<keyword evidence="11 14" id="KW-1133">Transmembrane helix</keyword>
<dbReference type="PANTHER" id="PTHR43065">
    <property type="entry name" value="SENSOR HISTIDINE KINASE"/>
    <property type="match status" value="1"/>
</dbReference>
<dbReference type="SMART" id="SM00388">
    <property type="entry name" value="HisKA"/>
    <property type="match status" value="1"/>
</dbReference>
<dbReference type="InterPro" id="IPR036890">
    <property type="entry name" value="HATPase_C_sf"/>
</dbReference>
<evidence type="ECO:0000256" key="6">
    <source>
        <dbReference type="ARBA" id="ARBA00022679"/>
    </source>
</evidence>
<dbReference type="InterPro" id="IPR017055">
    <property type="entry name" value="Sig_transdc_His_kinase_DctB"/>
</dbReference>
<dbReference type="PANTHER" id="PTHR43065:SF46">
    <property type="entry name" value="C4-DICARBOXYLATE TRANSPORT SENSOR PROTEIN DCTB"/>
    <property type="match status" value="1"/>
</dbReference>
<evidence type="ECO:0000259" key="15">
    <source>
        <dbReference type="PROSITE" id="PS50109"/>
    </source>
</evidence>
<evidence type="ECO:0000256" key="13">
    <source>
        <dbReference type="SAM" id="Coils"/>
    </source>
</evidence>
<dbReference type="PROSITE" id="PS50109">
    <property type="entry name" value="HIS_KIN"/>
    <property type="match status" value="1"/>
</dbReference>
<evidence type="ECO:0000256" key="10">
    <source>
        <dbReference type="ARBA" id="ARBA00022840"/>
    </source>
</evidence>
<evidence type="ECO:0000256" key="8">
    <source>
        <dbReference type="ARBA" id="ARBA00022741"/>
    </source>
</evidence>
<comment type="subcellular location">
    <subcellularLocation>
        <location evidence="2">Cell membrane</location>
        <topology evidence="2">Multi-pass membrane protein</topology>
    </subcellularLocation>
</comment>
<evidence type="ECO:0000256" key="14">
    <source>
        <dbReference type="SAM" id="Phobius"/>
    </source>
</evidence>
<dbReference type="RefSeq" id="WP_380072741.1">
    <property type="nucleotide sequence ID" value="NZ_JBHRTO010000001.1"/>
</dbReference>
<accession>A0ABV7IX80</accession>
<dbReference type="InterPro" id="IPR004358">
    <property type="entry name" value="Sig_transdc_His_kin-like_C"/>
</dbReference>
<dbReference type="InterPro" id="IPR036097">
    <property type="entry name" value="HisK_dim/P_sf"/>
</dbReference>
<keyword evidence="17" id="KW-1185">Reference proteome</keyword>
<dbReference type="SUPFAM" id="SSF55874">
    <property type="entry name" value="ATPase domain of HSP90 chaperone/DNA topoisomerase II/histidine kinase"/>
    <property type="match status" value="1"/>
</dbReference>
<keyword evidence="6" id="KW-0808">Transferase</keyword>
<dbReference type="Gene3D" id="1.10.287.130">
    <property type="match status" value="1"/>
</dbReference>
<feature type="domain" description="Histidine kinase" evidence="15">
    <location>
        <begin position="335"/>
        <end position="545"/>
    </location>
</feature>
<evidence type="ECO:0000256" key="7">
    <source>
        <dbReference type="ARBA" id="ARBA00022692"/>
    </source>
</evidence>
<dbReference type="Proteomes" id="UP001595547">
    <property type="component" value="Unassembled WGS sequence"/>
</dbReference>
<feature type="coiled-coil region" evidence="13">
    <location>
        <begin position="299"/>
        <end position="326"/>
    </location>
</feature>
<evidence type="ECO:0000256" key="5">
    <source>
        <dbReference type="ARBA" id="ARBA00022553"/>
    </source>
</evidence>
<dbReference type="SUPFAM" id="SSF103190">
    <property type="entry name" value="Sensory domain-like"/>
    <property type="match status" value="1"/>
</dbReference>
<dbReference type="InterPro" id="IPR005467">
    <property type="entry name" value="His_kinase_dom"/>
</dbReference>
<evidence type="ECO:0000256" key="12">
    <source>
        <dbReference type="ARBA" id="ARBA00023012"/>
    </source>
</evidence>
<dbReference type="InterPro" id="IPR029151">
    <property type="entry name" value="Sensor-like_sf"/>
</dbReference>
<keyword evidence="9 16" id="KW-0418">Kinase</keyword>
<organism evidence="16 17">
    <name type="scientific">Cypionkella sinensis</name>
    <dbReference type="NCBI Taxonomy" id="1756043"/>
    <lineage>
        <taxon>Bacteria</taxon>
        <taxon>Pseudomonadati</taxon>
        <taxon>Pseudomonadota</taxon>
        <taxon>Alphaproteobacteria</taxon>
        <taxon>Rhodobacterales</taxon>
        <taxon>Paracoccaceae</taxon>
        <taxon>Cypionkella</taxon>
    </lineage>
</organism>
<dbReference type="Pfam" id="PF00512">
    <property type="entry name" value="HisKA"/>
    <property type="match status" value="1"/>
</dbReference>
<evidence type="ECO:0000313" key="16">
    <source>
        <dbReference type="EMBL" id="MFC3181131.1"/>
    </source>
</evidence>
<comment type="catalytic activity">
    <reaction evidence="1">
        <text>ATP + protein L-histidine = ADP + protein N-phospho-L-histidine.</text>
        <dbReference type="EC" id="2.7.13.3"/>
    </reaction>
</comment>
<protein>
    <recommendedName>
        <fullName evidence="3">histidine kinase</fullName>
        <ecNumber evidence="3">2.7.13.3</ecNumber>
    </recommendedName>
</protein>
<gene>
    <name evidence="16" type="ORF">ACFOGH_09045</name>
</gene>
<evidence type="ECO:0000256" key="11">
    <source>
        <dbReference type="ARBA" id="ARBA00022989"/>
    </source>
</evidence>
<dbReference type="Gene3D" id="3.30.450.20">
    <property type="entry name" value="PAS domain"/>
    <property type="match status" value="2"/>
</dbReference>
<dbReference type="InterPro" id="IPR003661">
    <property type="entry name" value="HisK_dim/P_dom"/>
</dbReference>
<dbReference type="Gene3D" id="6.10.250.3020">
    <property type="match status" value="1"/>
</dbReference>
<dbReference type="CDD" id="cd00082">
    <property type="entry name" value="HisKA"/>
    <property type="match status" value="1"/>
</dbReference>
<proteinExistence type="predicted"/>
<comment type="caution">
    <text evidence="16">The sequence shown here is derived from an EMBL/GenBank/DDBJ whole genome shotgun (WGS) entry which is preliminary data.</text>
</comment>